<gene>
    <name evidence="6" type="ORF">NLU14_16185</name>
</gene>
<sequence>MTDEKPKTPRTTPCSVLVEGGKNYFWCACGRSNSQPFCDGSHKGTGFTPVKYTAEKKEWVWFCGCKHTGNPPLCDGTHKTLDQGA</sequence>
<dbReference type="Gene3D" id="3.40.5.90">
    <property type="entry name" value="CDGSH iron-sulfur domain, mitoNEET-type"/>
    <property type="match status" value="2"/>
</dbReference>
<evidence type="ECO:0000259" key="5">
    <source>
        <dbReference type="SMART" id="SM00704"/>
    </source>
</evidence>
<keyword evidence="3" id="KW-0408">Iron</keyword>
<evidence type="ECO:0000256" key="3">
    <source>
        <dbReference type="ARBA" id="ARBA00023004"/>
    </source>
</evidence>
<comment type="caution">
    <text evidence="6">The sequence shown here is derived from an EMBL/GenBank/DDBJ whole genome shotgun (WGS) entry which is preliminary data.</text>
</comment>
<evidence type="ECO:0000256" key="4">
    <source>
        <dbReference type="ARBA" id="ARBA00023014"/>
    </source>
</evidence>
<keyword evidence="7" id="KW-1185">Reference proteome</keyword>
<dbReference type="SMART" id="SM00704">
    <property type="entry name" value="ZnF_CDGSH"/>
    <property type="match status" value="2"/>
</dbReference>
<keyword evidence="1" id="KW-0001">2Fe-2S</keyword>
<evidence type="ECO:0000256" key="2">
    <source>
        <dbReference type="ARBA" id="ARBA00022723"/>
    </source>
</evidence>
<dbReference type="Proteomes" id="UP001143391">
    <property type="component" value="Unassembled WGS sequence"/>
</dbReference>
<feature type="domain" description="Iron-binding zinc finger CDGSH type" evidence="5">
    <location>
        <begin position="49"/>
        <end position="84"/>
    </location>
</feature>
<keyword evidence="4" id="KW-0411">Iron-sulfur</keyword>
<dbReference type="PANTHER" id="PTHR46491:SF3">
    <property type="entry name" value="CDGSH IRON-SULFUR DOMAIN-CONTAINING PROTEIN 3, MITOCHONDRIAL"/>
    <property type="match status" value="1"/>
</dbReference>
<dbReference type="PANTHER" id="PTHR46491">
    <property type="entry name" value="CDGSH IRON SULFUR DOMAIN PROTEIN HOMOLOG"/>
    <property type="match status" value="1"/>
</dbReference>
<protein>
    <submittedName>
        <fullName evidence="6">CDGSH iron-sulfur domain-containing protein</fullName>
    </submittedName>
</protein>
<feature type="domain" description="Iron-binding zinc finger CDGSH type" evidence="5">
    <location>
        <begin position="11"/>
        <end position="48"/>
    </location>
</feature>
<dbReference type="EMBL" id="JANCMW010000011">
    <property type="protein sequence ID" value="MDF0751770.1"/>
    <property type="molecule type" value="Genomic_DNA"/>
</dbReference>
<dbReference type="RefSeq" id="WP_275708401.1">
    <property type="nucleotide sequence ID" value="NZ_JANCMW010000011.1"/>
</dbReference>
<proteinExistence type="predicted"/>
<accession>A0ABT5YDL9</accession>
<evidence type="ECO:0000256" key="1">
    <source>
        <dbReference type="ARBA" id="ARBA00022714"/>
    </source>
</evidence>
<dbReference type="Pfam" id="PF09360">
    <property type="entry name" value="zf-CDGSH"/>
    <property type="match status" value="2"/>
</dbReference>
<organism evidence="6 7">
    <name type="scientific">Marinobacter iranensis</name>
    <dbReference type="NCBI Taxonomy" id="2962607"/>
    <lineage>
        <taxon>Bacteria</taxon>
        <taxon>Pseudomonadati</taxon>
        <taxon>Pseudomonadota</taxon>
        <taxon>Gammaproteobacteria</taxon>
        <taxon>Pseudomonadales</taxon>
        <taxon>Marinobacteraceae</taxon>
        <taxon>Marinobacter</taxon>
    </lineage>
</organism>
<reference evidence="6" key="1">
    <citation type="submission" date="2022-07" db="EMBL/GenBank/DDBJ databases">
        <title>Marinobacter iranensis a new bacterium isolate from a hipersaline lake in Iran.</title>
        <authorList>
            <person name="Mohammad A.M.A."/>
            <person name="Cristina S.-P."/>
            <person name="Antonio V."/>
        </authorList>
    </citation>
    <scope>NUCLEOTIDE SEQUENCE</scope>
    <source>
        <strain evidence="6">71-i</strain>
    </source>
</reference>
<keyword evidence="2" id="KW-0479">Metal-binding</keyword>
<evidence type="ECO:0000313" key="7">
    <source>
        <dbReference type="Proteomes" id="UP001143391"/>
    </source>
</evidence>
<dbReference type="InterPro" id="IPR052950">
    <property type="entry name" value="CISD"/>
</dbReference>
<dbReference type="InterPro" id="IPR018967">
    <property type="entry name" value="FeS-contain_CDGSH-typ"/>
</dbReference>
<dbReference type="InterPro" id="IPR042216">
    <property type="entry name" value="MitoNEET_CISD"/>
</dbReference>
<name>A0ABT5YDL9_9GAMM</name>
<evidence type="ECO:0000313" key="6">
    <source>
        <dbReference type="EMBL" id="MDF0751770.1"/>
    </source>
</evidence>